<organism evidence="1 2">
    <name type="scientific">Irpex rosettiformis</name>
    <dbReference type="NCBI Taxonomy" id="378272"/>
    <lineage>
        <taxon>Eukaryota</taxon>
        <taxon>Fungi</taxon>
        <taxon>Dikarya</taxon>
        <taxon>Basidiomycota</taxon>
        <taxon>Agaricomycotina</taxon>
        <taxon>Agaricomycetes</taxon>
        <taxon>Polyporales</taxon>
        <taxon>Irpicaceae</taxon>
        <taxon>Irpex</taxon>
    </lineage>
</organism>
<proteinExistence type="predicted"/>
<protein>
    <submittedName>
        <fullName evidence="1">Uncharacterized protein</fullName>
    </submittedName>
</protein>
<dbReference type="Proteomes" id="UP001055072">
    <property type="component" value="Unassembled WGS sequence"/>
</dbReference>
<evidence type="ECO:0000313" key="1">
    <source>
        <dbReference type="EMBL" id="KAI0086786.1"/>
    </source>
</evidence>
<reference evidence="1" key="1">
    <citation type="journal article" date="2021" name="Environ. Microbiol.">
        <title>Gene family expansions and transcriptome signatures uncover fungal adaptations to wood decay.</title>
        <authorList>
            <person name="Hage H."/>
            <person name="Miyauchi S."/>
            <person name="Viragh M."/>
            <person name="Drula E."/>
            <person name="Min B."/>
            <person name="Chaduli D."/>
            <person name="Navarro D."/>
            <person name="Favel A."/>
            <person name="Norest M."/>
            <person name="Lesage-Meessen L."/>
            <person name="Balint B."/>
            <person name="Merenyi Z."/>
            <person name="de Eugenio L."/>
            <person name="Morin E."/>
            <person name="Martinez A.T."/>
            <person name="Baldrian P."/>
            <person name="Stursova M."/>
            <person name="Martinez M.J."/>
            <person name="Novotny C."/>
            <person name="Magnuson J.K."/>
            <person name="Spatafora J.W."/>
            <person name="Maurice S."/>
            <person name="Pangilinan J."/>
            <person name="Andreopoulos W."/>
            <person name="LaButti K."/>
            <person name="Hundley H."/>
            <person name="Na H."/>
            <person name="Kuo A."/>
            <person name="Barry K."/>
            <person name="Lipzen A."/>
            <person name="Henrissat B."/>
            <person name="Riley R."/>
            <person name="Ahrendt S."/>
            <person name="Nagy L.G."/>
            <person name="Grigoriev I.V."/>
            <person name="Martin F."/>
            <person name="Rosso M.N."/>
        </authorList>
    </citation>
    <scope>NUCLEOTIDE SEQUENCE</scope>
    <source>
        <strain evidence="1">CBS 384.51</strain>
    </source>
</reference>
<sequence length="703" mass="75500">MAGPVRLLLWTLGLVAWPVAKLLEFVLGPHHGIIYRRAELKELIAMHSSAGEHGGDLKIDTVTIIGGALDLQEKVVKQAMTPIEDVFMLSLDAKLDYETLRKICLTGHSRVPVYEEVEVPSSALIAQGVEVDSVSGVGQANSHDGRGSSASPQSVTPNHMVKVKKIVGILLVKQCVLLDPKDATPIRKIPLNKVPFVPNNEPLLGILDRFQEGRSHIAIVSHFSVERAVSVKAAVKSGLTQRIRNRVGMGDSDSSSSSGSDTDSDEGSGKHSPIFRRRRFTRKSTKESASSSNGETLREEGGHTSDDSPIESRRHARFSSVAHRGRKKRKHRPDIEMGMLASELNQQKEKDSKLRMASLTLPSASFGRWEQSMPADAVLTKQGAEEFLQSVDPAIMPLGIITLEDVLEELIGEEIYDEFDPQGHPDLKSFAQSETKTTQPALKHKGSAPELASNAVQGGSGKKPLRRSSANAPNKPALSALRNLNFKGLGFSRSVSAPPSPSEDKAVAFFSADDKVTVTVQEAAVDEEGSTFSKEKGFDGEITEMDVADAAPLANVPVGVSGQPTILAPQPLPPNVNVLKPIFDTSIHAPIPVNASASALPSTNRIINPALILPYARNPSPSPSFEQAIMVERKRRAVAGSSSASIPKGTRFKSSPLTGDRGGVVVAERVKRTAGDMGQSEQAQAMGKGGNTEREGKNREHAE</sequence>
<name>A0ACB8TXW4_9APHY</name>
<comment type="caution">
    <text evidence="1">The sequence shown here is derived from an EMBL/GenBank/DDBJ whole genome shotgun (WGS) entry which is preliminary data.</text>
</comment>
<keyword evidence="2" id="KW-1185">Reference proteome</keyword>
<evidence type="ECO:0000313" key="2">
    <source>
        <dbReference type="Proteomes" id="UP001055072"/>
    </source>
</evidence>
<accession>A0ACB8TXW4</accession>
<dbReference type="EMBL" id="MU274921">
    <property type="protein sequence ID" value="KAI0086786.1"/>
    <property type="molecule type" value="Genomic_DNA"/>
</dbReference>
<gene>
    <name evidence="1" type="ORF">BDY19DRAFT_329289</name>
</gene>